<dbReference type="EMBL" id="JASMRN010000006">
    <property type="protein sequence ID" value="MEZ7515454.1"/>
    <property type="molecule type" value="Genomic_DNA"/>
</dbReference>
<protein>
    <recommendedName>
        <fullName evidence="4">YcxB-like protein</fullName>
    </recommendedName>
</protein>
<keyword evidence="1" id="KW-0472">Membrane</keyword>
<name>A0ABV4KCT0_9FLAO</name>
<proteinExistence type="predicted"/>
<feature type="transmembrane region" description="Helical" evidence="1">
    <location>
        <begin position="12"/>
        <end position="34"/>
    </location>
</feature>
<reference evidence="2 3" key="1">
    <citation type="submission" date="2023-05" db="EMBL/GenBank/DDBJ databases">
        <title>Adaptations of aquatic viruses from atmosphere-close ecosystems of the Central Arctic Ocean.</title>
        <authorList>
            <person name="Rahlff J."/>
            <person name="Holmfeldt K."/>
        </authorList>
    </citation>
    <scope>NUCLEOTIDE SEQUENCE [LARGE SCALE GENOMIC DNA]</scope>
    <source>
        <strain evidence="2 3">Arc14</strain>
    </source>
</reference>
<evidence type="ECO:0008006" key="4">
    <source>
        <dbReference type="Google" id="ProtNLM"/>
    </source>
</evidence>
<evidence type="ECO:0000313" key="3">
    <source>
        <dbReference type="Proteomes" id="UP001568894"/>
    </source>
</evidence>
<sequence length="154" mass="18002">MEQKVITTYKFETISVLAVILCWFILMLSFALLFNVGQNLFLYLFFLVLGFISGYALCKYFTGTFEIIVNDQKKTATVRWDKKVILTFIKEQNIDLNSLRDCKEWSGRANDRVHLYFMDVKTVLLDISSLFNAGKNQKEQAALIAHMKRYVFKK</sequence>
<comment type="caution">
    <text evidence="2">The sequence shown here is derived from an EMBL/GenBank/DDBJ whole genome shotgun (WGS) entry which is preliminary data.</text>
</comment>
<dbReference type="RefSeq" id="WP_371569888.1">
    <property type="nucleotide sequence ID" value="NZ_JASMRN010000006.1"/>
</dbReference>
<evidence type="ECO:0000256" key="1">
    <source>
        <dbReference type="SAM" id="Phobius"/>
    </source>
</evidence>
<evidence type="ECO:0000313" key="2">
    <source>
        <dbReference type="EMBL" id="MEZ7515454.1"/>
    </source>
</evidence>
<feature type="transmembrane region" description="Helical" evidence="1">
    <location>
        <begin position="40"/>
        <end position="58"/>
    </location>
</feature>
<keyword evidence="1" id="KW-0812">Transmembrane</keyword>
<keyword evidence="1" id="KW-1133">Transmembrane helix</keyword>
<keyword evidence="3" id="KW-1185">Reference proteome</keyword>
<accession>A0ABV4KCT0</accession>
<dbReference type="Proteomes" id="UP001568894">
    <property type="component" value="Unassembled WGS sequence"/>
</dbReference>
<gene>
    <name evidence="2" type="ORF">QO192_09210</name>
</gene>
<organism evidence="2 3">
    <name type="scientific">Flavobacterium frigidarium</name>
    <dbReference type="NCBI Taxonomy" id="99286"/>
    <lineage>
        <taxon>Bacteria</taxon>
        <taxon>Pseudomonadati</taxon>
        <taxon>Bacteroidota</taxon>
        <taxon>Flavobacteriia</taxon>
        <taxon>Flavobacteriales</taxon>
        <taxon>Flavobacteriaceae</taxon>
        <taxon>Flavobacterium</taxon>
    </lineage>
</organism>